<keyword evidence="2 6" id="KW-0812">Transmembrane</keyword>
<dbReference type="InterPro" id="IPR049326">
    <property type="entry name" value="Rhodopsin_dom_fungi"/>
</dbReference>
<evidence type="ECO:0000313" key="9">
    <source>
        <dbReference type="Proteomes" id="UP000244855"/>
    </source>
</evidence>
<feature type="transmembrane region" description="Helical" evidence="6">
    <location>
        <begin position="115"/>
        <end position="137"/>
    </location>
</feature>
<keyword evidence="3 6" id="KW-1133">Transmembrane helix</keyword>
<gene>
    <name evidence="8" type="ORF">DM02DRAFT_490323</name>
</gene>
<dbReference type="Proteomes" id="UP000244855">
    <property type="component" value="Unassembled WGS sequence"/>
</dbReference>
<dbReference type="STRING" id="97972.A0A2V1DMV2"/>
<keyword evidence="4 6" id="KW-0472">Membrane</keyword>
<dbReference type="OrthoDB" id="3903189at2759"/>
<feature type="domain" description="Rhodopsin" evidence="7">
    <location>
        <begin position="19"/>
        <end position="246"/>
    </location>
</feature>
<dbReference type="PANTHER" id="PTHR33048:SF110">
    <property type="entry name" value="UBID FAMILY DECARBOXYLASE"/>
    <property type="match status" value="1"/>
</dbReference>
<feature type="transmembrane region" description="Helical" evidence="6">
    <location>
        <begin position="224"/>
        <end position="245"/>
    </location>
</feature>
<evidence type="ECO:0000313" key="8">
    <source>
        <dbReference type="EMBL" id="PVH99420.1"/>
    </source>
</evidence>
<dbReference type="InterPro" id="IPR052337">
    <property type="entry name" value="SAT4-like"/>
</dbReference>
<feature type="transmembrane region" description="Helical" evidence="6">
    <location>
        <begin position="190"/>
        <end position="212"/>
    </location>
</feature>
<dbReference type="GO" id="GO:0016020">
    <property type="term" value="C:membrane"/>
    <property type="evidence" value="ECO:0007669"/>
    <property type="project" value="UniProtKB-SubCell"/>
</dbReference>
<evidence type="ECO:0000256" key="3">
    <source>
        <dbReference type="ARBA" id="ARBA00022989"/>
    </source>
</evidence>
<protein>
    <recommendedName>
        <fullName evidence="7">Rhodopsin domain-containing protein</fullName>
    </recommendedName>
</protein>
<evidence type="ECO:0000256" key="1">
    <source>
        <dbReference type="ARBA" id="ARBA00004141"/>
    </source>
</evidence>
<feature type="non-terminal residue" evidence="8">
    <location>
        <position position="1"/>
    </location>
</feature>
<name>A0A2V1DMV2_9PLEO</name>
<evidence type="ECO:0000256" key="4">
    <source>
        <dbReference type="ARBA" id="ARBA00023136"/>
    </source>
</evidence>
<comment type="similarity">
    <text evidence="5">Belongs to the SAT4 family.</text>
</comment>
<feature type="transmembrane region" description="Helical" evidence="6">
    <location>
        <begin position="6"/>
        <end position="26"/>
    </location>
</feature>
<dbReference type="AlphaFoldDB" id="A0A2V1DMV2"/>
<dbReference type="Pfam" id="PF20684">
    <property type="entry name" value="Fung_rhodopsin"/>
    <property type="match status" value="1"/>
</dbReference>
<dbReference type="PANTHER" id="PTHR33048">
    <property type="entry name" value="PTH11-LIKE INTEGRAL MEMBRANE PROTEIN (AFU_ORTHOLOGUE AFUA_5G11245)"/>
    <property type="match status" value="1"/>
</dbReference>
<feature type="non-terminal residue" evidence="8">
    <location>
        <position position="270"/>
    </location>
</feature>
<evidence type="ECO:0000259" key="7">
    <source>
        <dbReference type="Pfam" id="PF20684"/>
    </source>
</evidence>
<evidence type="ECO:0000256" key="2">
    <source>
        <dbReference type="ARBA" id="ARBA00022692"/>
    </source>
</evidence>
<feature type="transmembrane region" description="Helical" evidence="6">
    <location>
        <begin position="38"/>
        <end position="63"/>
    </location>
</feature>
<organism evidence="8 9">
    <name type="scientific">Periconia macrospinosa</name>
    <dbReference type="NCBI Taxonomy" id="97972"/>
    <lineage>
        <taxon>Eukaryota</taxon>
        <taxon>Fungi</taxon>
        <taxon>Dikarya</taxon>
        <taxon>Ascomycota</taxon>
        <taxon>Pezizomycotina</taxon>
        <taxon>Dothideomycetes</taxon>
        <taxon>Pleosporomycetidae</taxon>
        <taxon>Pleosporales</taxon>
        <taxon>Massarineae</taxon>
        <taxon>Periconiaceae</taxon>
        <taxon>Periconia</taxon>
    </lineage>
</organism>
<evidence type="ECO:0000256" key="6">
    <source>
        <dbReference type="SAM" id="Phobius"/>
    </source>
</evidence>
<evidence type="ECO:0000256" key="5">
    <source>
        <dbReference type="ARBA" id="ARBA00038359"/>
    </source>
</evidence>
<dbReference type="EMBL" id="KZ805392">
    <property type="protein sequence ID" value="PVH99420.1"/>
    <property type="molecule type" value="Genomic_DNA"/>
</dbReference>
<feature type="transmembrane region" description="Helical" evidence="6">
    <location>
        <begin position="83"/>
        <end position="103"/>
    </location>
</feature>
<reference evidence="8 9" key="1">
    <citation type="journal article" date="2018" name="Sci. Rep.">
        <title>Comparative genomics provides insights into the lifestyle and reveals functional heterogeneity of dark septate endophytic fungi.</title>
        <authorList>
            <person name="Knapp D.G."/>
            <person name="Nemeth J.B."/>
            <person name="Barry K."/>
            <person name="Hainaut M."/>
            <person name="Henrissat B."/>
            <person name="Johnson J."/>
            <person name="Kuo A."/>
            <person name="Lim J.H.P."/>
            <person name="Lipzen A."/>
            <person name="Nolan M."/>
            <person name="Ohm R.A."/>
            <person name="Tamas L."/>
            <person name="Grigoriev I.V."/>
            <person name="Spatafora J.W."/>
            <person name="Nagy L.G."/>
            <person name="Kovacs G.M."/>
        </authorList>
    </citation>
    <scope>NUCLEOTIDE SEQUENCE [LARGE SCALE GENOMIC DNA]</scope>
    <source>
        <strain evidence="8 9">DSE2036</strain>
    </source>
</reference>
<comment type="subcellular location">
    <subcellularLocation>
        <location evidence="1">Membrane</location>
        <topology evidence="1">Multi-pass membrane protein</topology>
    </subcellularLocation>
</comment>
<sequence>LAVLSWTLYGIGVCLVLTRTISRLITLRSPKKLQMDDWFMVFLVVPFTGTVICANAASLVYRTSDTEYSILVQGLRMRFALEILHIATNWLVKGCLLILYWRIFPASTNKKQRRYFTYTAACCLISYLAIHVLLPVWCHPVTQYWTPTPYNIQCTTYQNHSIVTLALNTLTTIALFLLPIPYIPTPRTLLLLALFFLGALGSVAGVLGRYYVIHDPSSSKYLPWYIAETTTLIAYANMPFLSSLLSSSSKARYRYISQTTLGHWPRSYKD</sequence>
<keyword evidence="9" id="KW-1185">Reference proteome</keyword>
<proteinExistence type="inferred from homology"/>
<feature type="transmembrane region" description="Helical" evidence="6">
    <location>
        <begin position="157"/>
        <end position="178"/>
    </location>
</feature>
<accession>A0A2V1DMV2</accession>